<dbReference type="Pfam" id="PF00892">
    <property type="entry name" value="EamA"/>
    <property type="match status" value="2"/>
</dbReference>
<keyword evidence="2 5" id="KW-0812">Transmembrane</keyword>
<accession>D3BSC4</accession>
<gene>
    <name evidence="7" type="ORF">PPL_10750</name>
</gene>
<reference evidence="7 8" key="1">
    <citation type="journal article" date="2011" name="Genome Res.">
        <title>Phylogeny-wide analysis of social amoeba genomes highlights ancient origins for complex intercellular communication.</title>
        <authorList>
            <person name="Heidel A.J."/>
            <person name="Lawal H.M."/>
            <person name="Felder M."/>
            <person name="Schilde C."/>
            <person name="Helps N.R."/>
            <person name="Tunggal B."/>
            <person name="Rivero F."/>
            <person name="John U."/>
            <person name="Schleicher M."/>
            <person name="Eichinger L."/>
            <person name="Platzer M."/>
            <person name="Noegel A.A."/>
            <person name="Schaap P."/>
            <person name="Gloeckner G."/>
        </authorList>
    </citation>
    <scope>NUCLEOTIDE SEQUENCE [LARGE SCALE GENOMIC DNA]</scope>
    <source>
        <strain evidence="8">ATCC 26659 / Pp 5 / PN500</strain>
    </source>
</reference>
<feature type="transmembrane region" description="Helical" evidence="5">
    <location>
        <begin position="237"/>
        <end position="255"/>
    </location>
</feature>
<evidence type="ECO:0000259" key="6">
    <source>
        <dbReference type="Pfam" id="PF00892"/>
    </source>
</evidence>
<dbReference type="InterPro" id="IPR050638">
    <property type="entry name" value="AA-Vitamin_Transporters"/>
</dbReference>
<proteinExistence type="predicted"/>
<dbReference type="GeneID" id="31366219"/>
<dbReference type="EMBL" id="ADBJ01000051">
    <property type="protein sequence ID" value="EFA75697.1"/>
    <property type="molecule type" value="Genomic_DNA"/>
</dbReference>
<comment type="subcellular location">
    <subcellularLocation>
        <location evidence="1">Membrane</location>
        <topology evidence="1">Multi-pass membrane protein</topology>
    </subcellularLocation>
</comment>
<organism evidence="7 8">
    <name type="scientific">Heterostelium pallidum (strain ATCC 26659 / Pp 5 / PN500)</name>
    <name type="common">Cellular slime mold</name>
    <name type="synonym">Polysphondylium pallidum</name>
    <dbReference type="NCBI Taxonomy" id="670386"/>
    <lineage>
        <taxon>Eukaryota</taxon>
        <taxon>Amoebozoa</taxon>
        <taxon>Evosea</taxon>
        <taxon>Eumycetozoa</taxon>
        <taxon>Dictyostelia</taxon>
        <taxon>Acytosteliales</taxon>
        <taxon>Acytosteliaceae</taxon>
        <taxon>Heterostelium</taxon>
    </lineage>
</organism>
<evidence type="ECO:0000256" key="2">
    <source>
        <dbReference type="ARBA" id="ARBA00022692"/>
    </source>
</evidence>
<dbReference type="PANTHER" id="PTHR32322:SF2">
    <property type="entry name" value="EAMA DOMAIN-CONTAINING PROTEIN"/>
    <property type="match status" value="1"/>
</dbReference>
<feature type="domain" description="EamA" evidence="6">
    <location>
        <begin position="116"/>
        <end position="254"/>
    </location>
</feature>
<evidence type="ECO:0000256" key="4">
    <source>
        <dbReference type="ARBA" id="ARBA00023136"/>
    </source>
</evidence>
<keyword evidence="3 5" id="KW-1133">Transmembrane helix</keyword>
<evidence type="ECO:0000313" key="7">
    <source>
        <dbReference type="EMBL" id="EFA75697.1"/>
    </source>
</evidence>
<keyword evidence="8" id="KW-1185">Reference proteome</keyword>
<feature type="transmembrane region" description="Helical" evidence="5">
    <location>
        <begin position="179"/>
        <end position="200"/>
    </location>
</feature>
<dbReference type="Gene3D" id="1.10.3730.20">
    <property type="match status" value="1"/>
</dbReference>
<dbReference type="InParanoid" id="D3BSC4"/>
<feature type="transmembrane region" description="Helical" evidence="5">
    <location>
        <begin position="21"/>
        <end position="45"/>
    </location>
</feature>
<comment type="caution">
    <text evidence="7">The sequence shown here is derived from an EMBL/GenBank/DDBJ whole genome shotgun (WGS) entry which is preliminary data.</text>
</comment>
<feature type="domain" description="EamA" evidence="6">
    <location>
        <begin position="23"/>
        <end position="98"/>
    </location>
</feature>
<dbReference type="PANTHER" id="PTHR32322">
    <property type="entry name" value="INNER MEMBRANE TRANSPORTER"/>
    <property type="match status" value="1"/>
</dbReference>
<dbReference type="InterPro" id="IPR000620">
    <property type="entry name" value="EamA_dom"/>
</dbReference>
<name>D3BSC4_HETP5</name>
<protein>
    <recommendedName>
        <fullName evidence="6">EamA domain-containing protein</fullName>
    </recommendedName>
</protein>
<feature type="transmembrane region" description="Helical" evidence="5">
    <location>
        <begin position="83"/>
        <end position="102"/>
    </location>
</feature>
<dbReference type="AlphaFoldDB" id="D3BSC4"/>
<evidence type="ECO:0000256" key="5">
    <source>
        <dbReference type="SAM" id="Phobius"/>
    </source>
</evidence>
<dbReference type="SUPFAM" id="SSF103481">
    <property type="entry name" value="Multidrug resistance efflux transporter EmrE"/>
    <property type="match status" value="2"/>
</dbReference>
<dbReference type="Proteomes" id="UP000001396">
    <property type="component" value="Unassembled WGS sequence"/>
</dbReference>
<dbReference type="RefSeq" id="XP_020427831.1">
    <property type="nucleotide sequence ID" value="XM_020581515.1"/>
</dbReference>
<feature type="transmembrane region" description="Helical" evidence="5">
    <location>
        <begin position="212"/>
        <end position="231"/>
    </location>
</feature>
<dbReference type="GO" id="GO:0016020">
    <property type="term" value="C:membrane"/>
    <property type="evidence" value="ECO:0007669"/>
    <property type="project" value="UniProtKB-SubCell"/>
</dbReference>
<feature type="transmembrane region" description="Helical" evidence="5">
    <location>
        <begin position="114"/>
        <end position="134"/>
    </location>
</feature>
<sequence>MVKMNETWWARFKRSLTVPSFKTIKVHLVLLSVGIMAVSINQSLFLEGLELSTASNAAITQPAIPIFSTLLSVILGFERKTKLKFVGIAVSVIGACLMIDLTQLAHGTSSGKNLLLGNLCFLGNTLAYSGFLLLQRPLQEAGFSPVKIMAWAFTFGSIPVFALSLGVVKDLSEFRNVSITNWLVLLYTAILATAYTFWASSWAVQNSDATTVAVYLCVEPLLTAVMAAIVLHERLTPLNIVGAFVVLVGVAMVMISKHREKQKDILENYAKRKLLVQEVEVAGRNVNAVSMDLITEQNIKIMNDEDGNNDVANGKENSNTNNENGTLLTKVMMNNEVYIISNVVDENGIEHVQYIKDVNSANQDMIKTSNSNLEELFDDDNQSINHQEIEEEEIEHLQLKKGNRIFH</sequence>
<keyword evidence="4 5" id="KW-0472">Membrane</keyword>
<evidence type="ECO:0000256" key="1">
    <source>
        <dbReference type="ARBA" id="ARBA00004141"/>
    </source>
</evidence>
<feature type="transmembrane region" description="Helical" evidence="5">
    <location>
        <begin position="146"/>
        <end position="167"/>
    </location>
</feature>
<evidence type="ECO:0000256" key="3">
    <source>
        <dbReference type="ARBA" id="ARBA00022989"/>
    </source>
</evidence>
<evidence type="ECO:0000313" key="8">
    <source>
        <dbReference type="Proteomes" id="UP000001396"/>
    </source>
</evidence>
<dbReference type="InterPro" id="IPR037185">
    <property type="entry name" value="EmrE-like"/>
</dbReference>